<dbReference type="Pfam" id="PF04650">
    <property type="entry name" value="YSIRK_signal"/>
    <property type="match status" value="1"/>
</dbReference>
<sequence length="148" mass="16022">MEKANWNRKRVYSIRKFAVGACSVMVGTCAVLFGGSVIGESPVFADETPIVHTVEQAKEGSPAVEEKENQAVAEHKDAASVDQSQAAPIEASKPEKKEDEPVAPKEEKASLKPEETAPKVESQASSQEKLVKEDLKAATNEEVNQMKK</sequence>
<evidence type="ECO:0000259" key="3">
    <source>
        <dbReference type="Pfam" id="PF04650"/>
    </source>
</evidence>
<gene>
    <name evidence="4" type="ORF">SORDD30_00306</name>
</gene>
<feature type="domain" description="YSIRK Gram-positive signal peptide" evidence="3">
    <location>
        <begin position="7"/>
        <end position="31"/>
    </location>
</feature>
<protein>
    <submittedName>
        <fullName evidence="4">Beta-galactosidase</fullName>
        <ecNumber evidence="4">3.2.1.23</ecNumber>
    </submittedName>
</protein>
<name>A0A139QCD3_STROR</name>
<accession>A0A139QCD3</accession>
<evidence type="ECO:0000256" key="1">
    <source>
        <dbReference type="ARBA" id="ARBA00022729"/>
    </source>
</evidence>
<feature type="compositionally biased region" description="Basic and acidic residues" evidence="2">
    <location>
        <begin position="92"/>
        <end position="118"/>
    </location>
</feature>
<feature type="compositionally biased region" description="Basic and acidic residues" evidence="2">
    <location>
        <begin position="64"/>
        <end position="79"/>
    </location>
</feature>
<dbReference type="InterPro" id="IPR005877">
    <property type="entry name" value="YSIRK_signal_dom"/>
</dbReference>
<keyword evidence="1" id="KW-0732">Signal</keyword>
<dbReference type="Proteomes" id="UP000070220">
    <property type="component" value="Unassembled WGS sequence"/>
</dbReference>
<comment type="caution">
    <text evidence="4">The sequence shown here is derived from an EMBL/GenBank/DDBJ whole genome shotgun (WGS) entry which is preliminary data.</text>
</comment>
<dbReference type="NCBIfam" id="TIGR01168">
    <property type="entry name" value="YSIRK_signal"/>
    <property type="match status" value="1"/>
</dbReference>
<dbReference type="PATRIC" id="fig|1303.83.peg.321"/>
<dbReference type="AlphaFoldDB" id="A0A139QCD3"/>
<evidence type="ECO:0000256" key="2">
    <source>
        <dbReference type="SAM" id="MobiDB-lite"/>
    </source>
</evidence>
<keyword evidence="4" id="KW-0326">Glycosidase</keyword>
<evidence type="ECO:0000313" key="4">
    <source>
        <dbReference type="EMBL" id="KXU00236.1"/>
    </source>
</evidence>
<feature type="region of interest" description="Disordered" evidence="2">
    <location>
        <begin position="55"/>
        <end position="148"/>
    </location>
</feature>
<keyword evidence="4" id="KW-0378">Hydrolase</keyword>
<organism evidence="4 5">
    <name type="scientific">Streptococcus oralis</name>
    <dbReference type="NCBI Taxonomy" id="1303"/>
    <lineage>
        <taxon>Bacteria</taxon>
        <taxon>Bacillati</taxon>
        <taxon>Bacillota</taxon>
        <taxon>Bacilli</taxon>
        <taxon>Lactobacillales</taxon>
        <taxon>Streptococcaceae</taxon>
        <taxon>Streptococcus</taxon>
    </lineage>
</organism>
<dbReference type="GO" id="GO:0004565">
    <property type="term" value="F:beta-galactosidase activity"/>
    <property type="evidence" value="ECO:0007669"/>
    <property type="project" value="UniProtKB-EC"/>
</dbReference>
<dbReference type="EMBL" id="LQRP01000009">
    <property type="protein sequence ID" value="KXU00236.1"/>
    <property type="molecule type" value="Genomic_DNA"/>
</dbReference>
<dbReference type="EC" id="3.2.1.23" evidence="4"/>
<evidence type="ECO:0000313" key="5">
    <source>
        <dbReference type="Proteomes" id="UP000070220"/>
    </source>
</evidence>
<proteinExistence type="predicted"/>
<reference evidence="4 5" key="1">
    <citation type="submission" date="2016-01" db="EMBL/GenBank/DDBJ databases">
        <title>Highly variable Streptococcus oralis are common among viridans streptococci isolated from primates.</title>
        <authorList>
            <person name="Denapaite D."/>
            <person name="Rieger M."/>
            <person name="Koendgen S."/>
            <person name="Brueckner R."/>
            <person name="Ochigava I."/>
            <person name="Kappeler P."/>
            <person name="Maetz-Rensing K."/>
            <person name="Leendertz F."/>
            <person name="Hakenbeck R."/>
        </authorList>
    </citation>
    <scope>NUCLEOTIDE SEQUENCE [LARGE SCALE GENOMIC DNA]</scope>
    <source>
        <strain evidence="4 5">DD30</strain>
    </source>
</reference>